<dbReference type="Proteomes" id="UP000321617">
    <property type="component" value="Unassembled WGS sequence"/>
</dbReference>
<comment type="caution">
    <text evidence="2">The sequence shown here is derived from an EMBL/GenBank/DDBJ whole genome shotgun (WGS) entry which is preliminary data.</text>
</comment>
<dbReference type="Gene3D" id="3.40.50.720">
    <property type="entry name" value="NAD(P)-binding Rossmann-like Domain"/>
    <property type="match status" value="1"/>
</dbReference>
<dbReference type="InterPro" id="IPR052228">
    <property type="entry name" value="Sec_Metab_Biosynth_Oxidored"/>
</dbReference>
<reference evidence="2 3" key="1">
    <citation type="journal article" date="2013" name="Stand. Genomic Sci.">
        <title>Genomic Encyclopedia of Type Strains, Phase I: The one thousand microbial genomes (KMG-I) project.</title>
        <authorList>
            <person name="Kyrpides N.C."/>
            <person name="Woyke T."/>
            <person name="Eisen J.A."/>
            <person name="Garrity G."/>
            <person name="Lilburn T.G."/>
            <person name="Beck B.J."/>
            <person name="Whitman W.B."/>
            <person name="Hugenholtz P."/>
            <person name="Klenk H.P."/>
        </authorList>
    </citation>
    <scope>NUCLEOTIDE SEQUENCE [LARGE SCALE GENOMIC DNA]</scope>
    <source>
        <strain evidence="2 3">DSM 45044</strain>
    </source>
</reference>
<keyword evidence="1" id="KW-0560">Oxidoreductase</keyword>
<dbReference type="AlphaFoldDB" id="A0A562UYB9"/>
<dbReference type="EMBL" id="VLLL01000007">
    <property type="protein sequence ID" value="TWJ10631.1"/>
    <property type="molecule type" value="Genomic_DNA"/>
</dbReference>
<dbReference type="InterPro" id="IPR036291">
    <property type="entry name" value="NAD(P)-bd_dom_sf"/>
</dbReference>
<evidence type="ECO:0000313" key="3">
    <source>
        <dbReference type="Proteomes" id="UP000321617"/>
    </source>
</evidence>
<dbReference type="InterPro" id="IPR002347">
    <property type="entry name" value="SDR_fam"/>
</dbReference>
<dbReference type="SUPFAM" id="SSF51735">
    <property type="entry name" value="NAD(P)-binding Rossmann-fold domains"/>
    <property type="match status" value="1"/>
</dbReference>
<name>A0A562UYB9_9ACTN</name>
<dbReference type="PANTHER" id="PTHR47534:SF3">
    <property type="entry name" value="ALCOHOL DEHYDROGENASE-LIKE C-TERMINAL DOMAIN-CONTAINING PROTEIN"/>
    <property type="match status" value="1"/>
</dbReference>
<evidence type="ECO:0000256" key="1">
    <source>
        <dbReference type="ARBA" id="ARBA00023002"/>
    </source>
</evidence>
<dbReference type="PANTHER" id="PTHR47534">
    <property type="entry name" value="YALI0E05731P"/>
    <property type="match status" value="1"/>
</dbReference>
<dbReference type="GO" id="GO:0016491">
    <property type="term" value="F:oxidoreductase activity"/>
    <property type="evidence" value="ECO:0007669"/>
    <property type="project" value="UniProtKB-KW"/>
</dbReference>
<protein>
    <submittedName>
        <fullName evidence="2">NAD(P)-dependent dehydrogenase (Short-subunit alcohol dehydrogenase family)</fullName>
    </submittedName>
</protein>
<keyword evidence="3" id="KW-1185">Reference proteome</keyword>
<accession>A0A562UYB9</accession>
<sequence length="305" mass="33056">MVPMSDDESKVVVVSGGTDGMGRATALARLAHGDHVTVIGSNEAKGRALEAEARRRESPGRLRFVRADLSVVAENRRVAALVADTTPVVDALLLFANRPRPHRVETTDGFEYTFALYYLSRHLLGEELRPLLEAAHRPVIVSVAGVGVTAGAIHWDDPQLTRGYGPVKAQLQAGRANDLLGVSYAERYGGVVPYVMYHPGFTRSGDLSTLPAPARWVIRVLGAVAARPVARSAAPVVDWVDAPPRDALTAIDRGRRLPSTLKTLDPADARRLAAMTADLLSRLSTGGPVIHRRPRPCWTHRARRT</sequence>
<dbReference type="Pfam" id="PF00106">
    <property type="entry name" value="adh_short"/>
    <property type="match status" value="1"/>
</dbReference>
<gene>
    <name evidence="2" type="ORF">LX16_4051</name>
</gene>
<organism evidence="2 3">
    <name type="scientific">Stackebrandtia albiflava</name>
    <dbReference type="NCBI Taxonomy" id="406432"/>
    <lineage>
        <taxon>Bacteria</taxon>
        <taxon>Bacillati</taxon>
        <taxon>Actinomycetota</taxon>
        <taxon>Actinomycetes</taxon>
        <taxon>Glycomycetales</taxon>
        <taxon>Glycomycetaceae</taxon>
        <taxon>Stackebrandtia</taxon>
    </lineage>
</organism>
<evidence type="ECO:0000313" key="2">
    <source>
        <dbReference type="EMBL" id="TWJ10631.1"/>
    </source>
</evidence>
<proteinExistence type="predicted"/>